<accession>A0A0C3S280</accession>
<evidence type="ECO:0000313" key="2">
    <source>
        <dbReference type="EMBL" id="KIP09311.1"/>
    </source>
</evidence>
<name>A0A0C3S280_PHLG1</name>
<proteinExistence type="predicted"/>
<feature type="transmembrane region" description="Helical" evidence="1">
    <location>
        <begin position="63"/>
        <end position="83"/>
    </location>
</feature>
<reference evidence="2 3" key="1">
    <citation type="journal article" date="2014" name="PLoS Genet.">
        <title>Analysis of the Phlebiopsis gigantea genome, transcriptome and secretome provides insight into its pioneer colonization strategies of wood.</title>
        <authorList>
            <person name="Hori C."/>
            <person name="Ishida T."/>
            <person name="Igarashi K."/>
            <person name="Samejima M."/>
            <person name="Suzuki H."/>
            <person name="Master E."/>
            <person name="Ferreira P."/>
            <person name="Ruiz-Duenas F.J."/>
            <person name="Held B."/>
            <person name="Canessa P."/>
            <person name="Larrondo L.F."/>
            <person name="Schmoll M."/>
            <person name="Druzhinina I.S."/>
            <person name="Kubicek C.P."/>
            <person name="Gaskell J.A."/>
            <person name="Kersten P."/>
            <person name="St John F."/>
            <person name="Glasner J."/>
            <person name="Sabat G."/>
            <person name="Splinter BonDurant S."/>
            <person name="Syed K."/>
            <person name="Yadav J."/>
            <person name="Mgbeahuruike A.C."/>
            <person name="Kovalchuk A."/>
            <person name="Asiegbu F.O."/>
            <person name="Lackner G."/>
            <person name="Hoffmeister D."/>
            <person name="Rencoret J."/>
            <person name="Gutierrez A."/>
            <person name="Sun H."/>
            <person name="Lindquist E."/>
            <person name="Barry K."/>
            <person name="Riley R."/>
            <person name="Grigoriev I.V."/>
            <person name="Henrissat B."/>
            <person name="Kues U."/>
            <person name="Berka R.M."/>
            <person name="Martinez A.T."/>
            <person name="Covert S.F."/>
            <person name="Blanchette R.A."/>
            <person name="Cullen D."/>
        </authorList>
    </citation>
    <scope>NUCLEOTIDE SEQUENCE [LARGE SCALE GENOMIC DNA]</scope>
    <source>
        <strain evidence="2 3">11061_1 CR5-6</strain>
    </source>
</reference>
<organism evidence="2 3">
    <name type="scientific">Phlebiopsis gigantea (strain 11061_1 CR5-6)</name>
    <name type="common">White-rot fungus</name>
    <name type="synonym">Peniophora gigantea</name>
    <dbReference type="NCBI Taxonomy" id="745531"/>
    <lineage>
        <taxon>Eukaryota</taxon>
        <taxon>Fungi</taxon>
        <taxon>Dikarya</taxon>
        <taxon>Basidiomycota</taxon>
        <taxon>Agaricomycotina</taxon>
        <taxon>Agaricomycetes</taxon>
        <taxon>Polyporales</taxon>
        <taxon>Phanerochaetaceae</taxon>
        <taxon>Phlebiopsis</taxon>
    </lineage>
</organism>
<dbReference type="Proteomes" id="UP000053257">
    <property type="component" value="Unassembled WGS sequence"/>
</dbReference>
<dbReference type="AlphaFoldDB" id="A0A0C3S280"/>
<evidence type="ECO:0008006" key="4">
    <source>
        <dbReference type="Google" id="ProtNLM"/>
    </source>
</evidence>
<keyword evidence="3" id="KW-1185">Reference proteome</keyword>
<keyword evidence="1" id="KW-1133">Transmembrane helix</keyword>
<feature type="transmembrane region" description="Helical" evidence="1">
    <location>
        <begin position="12"/>
        <end position="31"/>
    </location>
</feature>
<sequence length="110" mass="12110">MSAALVRILSVTRLVVFAIVCMLSLAVLITIGRFEHLAKRGVVQTTSEDSDDVIIPHSVPFDFALSAVTMVTLFVMLVVGFIGRNLFTSWIVVEIGWLGFLDILWLLSSV</sequence>
<gene>
    <name evidence="2" type="ORF">PHLGIDRAFT_116412</name>
</gene>
<dbReference type="EMBL" id="KN840467">
    <property type="protein sequence ID" value="KIP09311.1"/>
    <property type="molecule type" value="Genomic_DNA"/>
</dbReference>
<dbReference type="HOGENOM" id="CLU_2171952_0_0_1"/>
<protein>
    <recommendedName>
        <fullName evidence="4">MARVEL domain-containing protein</fullName>
    </recommendedName>
</protein>
<keyword evidence="1" id="KW-0472">Membrane</keyword>
<feature type="transmembrane region" description="Helical" evidence="1">
    <location>
        <begin position="89"/>
        <end position="107"/>
    </location>
</feature>
<evidence type="ECO:0000313" key="3">
    <source>
        <dbReference type="Proteomes" id="UP000053257"/>
    </source>
</evidence>
<keyword evidence="1" id="KW-0812">Transmembrane</keyword>
<evidence type="ECO:0000256" key="1">
    <source>
        <dbReference type="SAM" id="Phobius"/>
    </source>
</evidence>